<comment type="similarity">
    <text evidence="2">Belongs to the MotB family.</text>
</comment>
<dbReference type="GO" id="GO:0005886">
    <property type="term" value="C:plasma membrane"/>
    <property type="evidence" value="ECO:0007669"/>
    <property type="project" value="UniProtKB-SubCell"/>
</dbReference>
<feature type="domain" description="OmpA-like" evidence="10">
    <location>
        <begin position="134"/>
        <end position="255"/>
    </location>
</feature>
<evidence type="ECO:0000313" key="12">
    <source>
        <dbReference type="Proteomes" id="UP000449710"/>
    </source>
</evidence>
<keyword evidence="3" id="KW-1003">Cell membrane</keyword>
<evidence type="ECO:0000256" key="3">
    <source>
        <dbReference type="ARBA" id="ARBA00022475"/>
    </source>
</evidence>
<keyword evidence="12" id="KW-1185">Reference proteome</keyword>
<dbReference type="CDD" id="cd07185">
    <property type="entry name" value="OmpA_C-like"/>
    <property type="match status" value="1"/>
</dbReference>
<evidence type="ECO:0000256" key="1">
    <source>
        <dbReference type="ARBA" id="ARBA00004162"/>
    </source>
</evidence>
<dbReference type="InterPro" id="IPR050330">
    <property type="entry name" value="Bact_OuterMem_StrucFunc"/>
</dbReference>
<gene>
    <name evidence="11" type="ORF">ISALK_14190</name>
</gene>
<dbReference type="PANTHER" id="PTHR30329:SF21">
    <property type="entry name" value="LIPOPROTEIN YIAD-RELATED"/>
    <property type="match status" value="1"/>
</dbReference>
<dbReference type="Pfam" id="PF00691">
    <property type="entry name" value="OmpA"/>
    <property type="match status" value="1"/>
</dbReference>
<name>A0AA43XNG0_9CLOT</name>
<dbReference type="Gene3D" id="3.30.1330.60">
    <property type="entry name" value="OmpA-like domain"/>
    <property type="match status" value="1"/>
</dbReference>
<keyword evidence="8" id="KW-0175">Coiled coil</keyword>
<dbReference type="EMBL" id="SUMG01000037">
    <property type="protein sequence ID" value="NBG89631.1"/>
    <property type="molecule type" value="Genomic_DNA"/>
</dbReference>
<dbReference type="InterPro" id="IPR025713">
    <property type="entry name" value="MotB-like_N_dom"/>
</dbReference>
<keyword evidence="6 7" id="KW-0472">Membrane</keyword>
<keyword evidence="5 9" id="KW-1133">Transmembrane helix</keyword>
<comment type="subcellular location">
    <subcellularLocation>
        <location evidence="1">Cell membrane</location>
        <topology evidence="1">Single-pass membrane protein</topology>
    </subcellularLocation>
</comment>
<dbReference type="AlphaFoldDB" id="A0AA43XNG0"/>
<dbReference type="Pfam" id="PF13677">
    <property type="entry name" value="MotB_plug"/>
    <property type="match status" value="1"/>
</dbReference>
<sequence>MIKFDRDRESQEEQDYGSTWLITYSDMVTIILCFFIIFFMVNAEELTVLSHLNEDLTEEVEEMATEVEEKSATVDHLSDENLRLEEEKQDLLASLENLQSELQEAKAGEMSSLSFVQYLQEKEMMDLVEIIENERGLAIRFSDQVLFDSGEAAVNREGLELLKETAVTLKEMELDNHMIIEGHTDDVPTNPERYPSNWELSLDRAMGVARFLIDEKGFSEHRISVSGYGETRPIASNDDAEGRAKNRRIEIVILQ</sequence>
<evidence type="ECO:0000256" key="9">
    <source>
        <dbReference type="SAM" id="Phobius"/>
    </source>
</evidence>
<proteinExistence type="inferred from homology"/>
<dbReference type="InterPro" id="IPR006665">
    <property type="entry name" value="OmpA-like"/>
</dbReference>
<accession>A0AA43XNG0</accession>
<dbReference type="PROSITE" id="PS51123">
    <property type="entry name" value="OMPA_2"/>
    <property type="match status" value="1"/>
</dbReference>
<dbReference type="PANTHER" id="PTHR30329">
    <property type="entry name" value="STATOR ELEMENT OF FLAGELLAR MOTOR COMPLEX"/>
    <property type="match status" value="1"/>
</dbReference>
<dbReference type="SUPFAM" id="SSF103088">
    <property type="entry name" value="OmpA-like"/>
    <property type="match status" value="1"/>
</dbReference>
<protein>
    <recommendedName>
        <fullName evidence="10">OmpA-like domain-containing protein</fullName>
    </recommendedName>
</protein>
<feature type="coiled-coil region" evidence="8">
    <location>
        <begin position="46"/>
        <end position="108"/>
    </location>
</feature>
<keyword evidence="4 9" id="KW-0812">Transmembrane</keyword>
<evidence type="ECO:0000256" key="2">
    <source>
        <dbReference type="ARBA" id="ARBA00008914"/>
    </source>
</evidence>
<evidence type="ECO:0000256" key="5">
    <source>
        <dbReference type="ARBA" id="ARBA00022989"/>
    </source>
</evidence>
<evidence type="ECO:0000256" key="6">
    <source>
        <dbReference type="ARBA" id="ARBA00023136"/>
    </source>
</evidence>
<evidence type="ECO:0000256" key="8">
    <source>
        <dbReference type="SAM" id="Coils"/>
    </source>
</evidence>
<dbReference type="InterPro" id="IPR036737">
    <property type="entry name" value="OmpA-like_sf"/>
</dbReference>
<evidence type="ECO:0000313" key="11">
    <source>
        <dbReference type="EMBL" id="NBG89631.1"/>
    </source>
</evidence>
<evidence type="ECO:0000256" key="4">
    <source>
        <dbReference type="ARBA" id="ARBA00022692"/>
    </source>
</evidence>
<dbReference type="RefSeq" id="WP_160723491.1">
    <property type="nucleotide sequence ID" value="NZ_SUMG01000037.1"/>
</dbReference>
<dbReference type="Proteomes" id="UP000449710">
    <property type="component" value="Unassembled WGS sequence"/>
</dbReference>
<reference evidence="11 12" key="1">
    <citation type="submission" date="2019-04" db="EMBL/GenBank/DDBJ databases">
        <title>Isachenkonia alkalipeptolytica gen. nov. sp. nov. a new anaerobic, alkiliphilic organothrophic bacterium capable to reduce synthesized ferrihydrite isolated from a soda lake.</title>
        <authorList>
            <person name="Toshchakov S.V."/>
            <person name="Zavarzina D.G."/>
            <person name="Zhilina T.N."/>
            <person name="Kostrikina N.A."/>
            <person name="Kublanov I.V."/>
        </authorList>
    </citation>
    <scope>NUCLEOTIDE SEQUENCE [LARGE SCALE GENOMIC DNA]</scope>
    <source>
        <strain evidence="11 12">Z-1701</strain>
    </source>
</reference>
<organism evidence="11 12">
    <name type="scientific">Isachenkonia alkalipeptolytica</name>
    <dbReference type="NCBI Taxonomy" id="2565777"/>
    <lineage>
        <taxon>Bacteria</taxon>
        <taxon>Bacillati</taxon>
        <taxon>Bacillota</taxon>
        <taxon>Clostridia</taxon>
        <taxon>Eubacteriales</taxon>
        <taxon>Clostridiaceae</taxon>
        <taxon>Isachenkonia</taxon>
    </lineage>
</organism>
<feature type="transmembrane region" description="Helical" evidence="9">
    <location>
        <begin position="21"/>
        <end position="41"/>
    </location>
</feature>
<comment type="caution">
    <text evidence="11">The sequence shown here is derived from an EMBL/GenBank/DDBJ whole genome shotgun (WGS) entry which is preliminary data.</text>
</comment>
<evidence type="ECO:0000256" key="7">
    <source>
        <dbReference type="PROSITE-ProRule" id="PRU00473"/>
    </source>
</evidence>
<evidence type="ECO:0000259" key="10">
    <source>
        <dbReference type="PROSITE" id="PS51123"/>
    </source>
</evidence>